<dbReference type="RefSeq" id="WP_098020920.1">
    <property type="nucleotide sequence ID" value="NZ_LT907988.1"/>
</dbReference>
<dbReference type="SMART" id="SM00345">
    <property type="entry name" value="HTH_GNTR"/>
    <property type="match status" value="1"/>
</dbReference>
<gene>
    <name evidence="5" type="ORF">ODI_01736</name>
    <name evidence="6" type="ORF">ODI_R3076</name>
</gene>
<dbReference type="InterPro" id="IPR036390">
    <property type="entry name" value="WH_DNA-bd_sf"/>
</dbReference>
<proteinExistence type="predicted"/>
<evidence type="ECO:0000256" key="3">
    <source>
        <dbReference type="ARBA" id="ARBA00023163"/>
    </source>
</evidence>
<dbReference type="PRINTS" id="PR00035">
    <property type="entry name" value="HTHGNTR"/>
</dbReference>
<dbReference type="SUPFAM" id="SSF46785">
    <property type="entry name" value="Winged helix' DNA-binding domain"/>
    <property type="match status" value="1"/>
</dbReference>
<feature type="domain" description="HTH gntR-type" evidence="4">
    <location>
        <begin position="1"/>
        <end position="69"/>
    </location>
</feature>
<dbReference type="Pfam" id="PF07729">
    <property type="entry name" value="FCD"/>
    <property type="match status" value="1"/>
</dbReference>
<dbReference type="STRING" id="1851544.ODI_01736"/>
<dbReference type="Gene3D" id="1.20.120.530">
    <property type="entry name" value="GntR ligand-binding domain-like"/>
    <property type="match status" value="1"/>
</dbReference>
<reference evidence="6 7" key="2">
    <citation type="submission" date="2017-08" db="EMBL/GenBank/DDBJ databases">
        <authorList>
            <person name="de Groot N.N."/>
        </authorList>
    </citation>
    <scope>NUCLEOTIDE SEQUENCE [LARGE SCALE GENOMIC DNA]</scope>
    <source>
        <strain evidence="6">Orrdi1</strain>
    </source>
</reference>
<reference evidence="5 7" key="1">
    <citation type="submission" date="2016-06" db="EMBL/GenBank/DDBJ databases">
        <authorList>
            <person name="Kjaerup R.B."/>
            <person name="Dalgaard T.S."/>
            <person name="Juul-Madsen H.R."/>
        </authorList>
    </citation>
    <scope>NUCLEOTIDE SEQUENCE [LARGE SCALE GENOMIC DNA]</scope>
    <source>
        <strain evidence="5">Orrdi1</strain>
    </source>
</reference>
<dbReference type="PROSITE" id="PS50949">
    <property type="entry name" value="HTH_GNTR"/>
    <property type="match status" value="1"/>
</dbReference>
<dbReference type="GO" id="GO:0003677">
    <property type="term" value="F:DNA binding"/>
    <property type="evidence" value="ECO:0007669"/>
    <property type="project" value="UniProtKB-KW"/>
</dbReference>
<dbReference type="SUPFAM" id="SSF48008">
    <property type="entry name" value="GntR ligand-binding domain-like"/>
    <property type="match status" value="1"/>
</dbReference>
<dbReference type="Gene3D" id="1.10.10.10">
    <property type="entry name" value="Winged helix-like DNA-binding domain superfamily/Winged helix DNA-binding domain"/>
    <property type="match status" value="1"/>
</dbReference>
<dbReference type="EMBL" id="FLRC01000023">
    <property type="protein sequence ID" value="SBT25928.1"/>
    <property type="molecule type" value="Genomic_DNA"/>
</dbReference>
<accession>A0A1C3K3B1</accession>
<dbReference type="SMART" id="SM00895">
    <property type="entry name" value="FCD"/>
    <property type="match status" value="1"/>
</dbReference>
<evidence type="ECO:0000259" key="4">
    <source>
        <dbReference type="PROSITE" id="PS50949"/>
    </source>
</evidence>
<dbReference type="InterPro" id="IPR008920">
    <property type="entry name" value="TF_FadR/GntR_C"/>
</dbReference>
<dbReference type="GO" id="GO:0003700">
    <property type="term" value="F:DNA-binding transcription factor activity"/>
    <property type="evidence" value="ECO:0007669"/>
    <property type="project" value="InterPro"/>
</dbReference>
<dbReference type="AlphaFoldDB" id="A0A1C3K3B1"/>
<keyword evidence="7" id="KW-1185">Reference proteome</keyword>
<organism evidence="5 7">
    <name type="scientific">Orrella dioscoreae</name>
    <dbReference type="NCBI Taxonomy" id="1851544"/>
    <lineage>
        <taxon>Bacteria</taxon>
        <taxon>Pseudomonadati</taxon>
        <taxon>Pseudomonadota</taxon>
        <taxon>Betaproteobacteria</taxon>
        <taxon>Burkholderiales</taxon>
        <taxon>Alcaligenaceae</taxon>
        <taxon>Orrella</taxon>
    </lineage>
</organism>
<dbReference type="InterPro" id="IPR036388">
    <property type="entry name" value="WH-like_DNA-bd_sf"/>
</dbReference>
<dbReference type="KEGG" id="odi:ODI_R3076"/>
<evidence type="ECO:0000313" key="7">
    <source>
        <dbReference type="Proteomes" id="UP000078558"/>
    </source>
</evidence>
<dbReference type="EMBL" id="LT907988">
    <property type="protein sequence ID" value="SOE50935.1"/>
    <property type="molecule type" value="Genomic_DNA"/>
</dbReference>
<evidence type="ECO:0000256" key="1">
    <source>
        <dbReference type="ARBA" id="ARBA00023015"/>
    </source>
</evidence>
<evidence type="ECO:0000313" key="6">
    <source>
        <dbReference type="EMBL" id="SOE50935.1"/>
    </source>
</evidence>
<evidence type="ECO:0000256" key="2">
    <source>
        <dbReference type="ARBA" id="ARBA00023125"/>
    </source>
</evidence>
<dbReference type="Pfam" id="PF00392">
    <property type="entry name" value="GntR"/>
    <property type="match status" value="1"/>
</dbReference>
<keyword evidence="3" id="KW-0804">Transcription</keyword>
<dbReference type="InterPro" id="IPR011711">
    <property type="entry name" value="GntR_C"/>
</dbReference>
<protein>
    <submittedName>
        <fullName evidence="5">Lactate-responsive regulator LldR in Enterobacteria, GntR family</fullName>
    </submittedName>
</protein>
<keyword evidence="2" id="KW-0238">DNA-binding</keyword>
<keyword evidence="1" id="KW-0805">Transcription regulation</keyword>
<dbReference type="InterPro" id="IPR000524">
    <property type="entry name" value="Tscrpt_reg_HTH_GntR"/>
</dbReference>
<dbReference type="PANTHER" id="PTHR43537:SF18">
    <property type="entry name" value="L-LACTATE DEHYDROGENASE OPERON REGULATORY PROTEIN-RELATED"/>
    <property type="match status" value="1"/>
</dbReference>
<dbReference type="PANTHER" id="PTHR43537">
    <property type="entry name" value="TRANSCRIPTIONAL REGULATOR, GNTR FAMILY"/>
    <property type="match status" value="1"/>
</dbReference>
<evidence type="ECO:0000313" key="5">
    <source>
        <dbReference type="EMBL" id="SBT25928.1"/>
    </source>
</evidence>
<name>A0A1C3K3B1_9BURK</name>
<dbReference type="CDD" id="cd07377">
    <property type="entry name" value="WHTH_GntR"/>
    <property type="match status" value="1"/>
</dbReference>
<dbReference type="Proteomes" id="UP000078558">
    <property type="component" value="Chromosome I"/>
</dbReference>
<sequence>MRLVDQIADQLQTLIREQGLKPGERLTAERKLAEELGVSRPSLREAIQKLASKGLLVSRRGGGTYLQAPPAAPTAAWSENSLVTPLATLFVDDPEYRYDVLEARHAIEGACAWHAALRATDEDKVRVRDAFDATLQFNESENPDLAAQADARFHLAVAEASHNLVLMQTMRGLFDLLQSTVTRNRKEIYTVPHNFALLTGQHRALMQAVLDGDADAARDAVTSHLDFVRTTVRTLDEDDARRARAMRLFTPS</sequence>
<dbReference type="NCBIfam" id="NF007741">
    <property type="entry name" value="PRK10421.1"/>
    <property type="match status" value="1"/>
</dbReference>
<dbReference type="OrthoDB" id="5296437at2"/>